<reference evidence="1 2" key="1">
    <citation type="submission" date="2024-04" db="EMBL/GenBank/DDBJ databases">
        <title>WGS of bacteria from Torrens River.</title>
        <authorList>
            <person name="Wyrsch E.R."/>
            <person name="Drigo B."/>
        </authorList>
    </citation>
    <scope>NUCLEOTIDE SEQUENCE [LARGE SCALE GENOMIC DNA]</scope>
    <source>
        <strain evidence="1 2">TWI391</strain>
    </source>
</reference>
<protein>
    <recommendedName>
        <fullName evidence="3">Glycosyltransferase</fullName>
    </recommendedName>
</protein>
<accession>A0ABV0C512</accession>
<dbReference type="RefSeq" id="WP_346583679.1">
    <property type="nucleotide sequence ID" value="NZ_JBDJNQ010000025.1"/>
</dbReference>
<keyword evidence="2" id="KW-1185">Reference proteome</keyword>
<evidence type="ECO:0000313" key="2">
    <source>
        <dbReference type="Proteomes" id="UP001409291"/>
    </source>
</evidence>
<organism evidence="1 2">
    <name type="scientific">Sphingobacterium kitahiroshimense</name>
    <dbReference type="NCBI Taxonomy" id="470446"/>
    <lineage>
        <taxon>Bacteria</taxon>
        <taxon>Pseudomonadati</taxon>
        <taxon>Bacteroidota</taxon>
        <taxon>Sphingobacteriia</taxon>
        <taxon>Sphingobacteriales</taxon>
        <taxon>Sphingobacteriaceae</taxon>
        <taxon>Sphingobacterium</taxon>
    </lineage>
</organism>
<dbReference type="Proteomes" id="UP001409291">
    <property type="component" value="Unassembled WGS sequence"/>
</dbReference>
<proteinExistence type="predicted"/>
<comment type="caution">
    <text evidence="1">The sequence shown here is derived from an EMBL/GenBank/DDBJ whole genome shotgun (WGS) entry which is preliminary data.</text>
</comment>
<dbReference type="EMBL" id="JBDJNQ010000025">
    <property type="protein sequence ID" value="MEN5380737.1"/>
    <property type="molecule type" value="Genomic_DNA"/>
</dbReference>
<gene>
    <name evidence="1" type="ORF">ABE541_25975</name>
</gene>
<dbReference type="SUPFAM" id="SSF53756">
    <property type="entry name" value="UDP-Glycosyltransferase/glycogen phosphorylase"/>
    <property type="match status" value="1"/>
</dbReference>
<dbReference type="Gene3D" id="3.40.50.2000">
    <property type="entry name" value="Glycogen Phosphorylase B"/>
    <property type="match status" value="2"/>
</dbReference>
<name>A0ABV0C512_9SPHI</name>
<evidence type="ECO:0000313" key="1">
    <source>
        <dbReference type="EMBL" id="MEN5380737.1"/>
    </source>
</evidence>
<sequence>MGLKVLFFIFHGFSEHNGISKKIWGQIHGLKQNGAQVTLCHYQVEANGHRVWKINDEVLIDLGKGVRAKIRKRIDYSAIAKFISASKFSLIYIRSDHNANPFTINLLKAMRQSGATVVMEVPTYPYDQEYNTPKMKLELFIDRLYRKQLARYLDAVVTFSDYDFIFGQKTLKISNGIDFDAIPIRHPSMVEKEAIHLLAVAEIHYWHGFDRLIKGLALYRQQQPGRQVIFHLVGQLTGERERADILLPIQEHGLQQQVILHGALWGEALDELFDLADFAIGSLGRHRTGIDVIRTLKNREYAARGIPFIYSESDPDFDQRDYIIKAKADESPIDIEQILNFINQFKISPDAIRASIQELSWQGQMNRLLQSDLLQ</sequence>
<evidence type="ECO:0008006" key="3">
    <source>
        <dbReference type="Google" id="ProtNLM"/>
    </source>
</evidence>